<name>W0RJJ5_9BACT</name>
<comment type="similarity">
    <text evidence="1 3">Belongs to the short-chain dehydrogenases/reductases (SDR) family.</text>
</comment>
<dbReference type="STRING" id="861299.J421_2051"/>
<dbReference type="PANTHER" id="PTHR43669:SF3">
    <property type="entry name" value="ALCOHOL DEHYDROGENASE, PUTATIVE (AFU_ORTHOLOGUE AFUA_3G03445)-RELATED"/>
    <property type="match status" value="1"/>
</dbReference>
<dbReference type="SUPFAM" id="SSF51735">
    <property type="entry name" value="NAD(P)-binding Rossmann-fold domains"/>
    <property type="match status" value="1"/>
</dbReference>
<protein>
    <submittedName>
        <fullName evidence="5">Short-chain dehydrogenase/reductase SDR</fullName>
    </submittedName>
</protein>
<dbReference type="RefSeq" id="WP_025411083.1">
    <property type="nucleotide sequence ID" value="NZ_CP007128.1"/>
</dbReference>
<dbReference type="PROSITE" id="PS00061">
    <property type="entry name" value="ADH_SHORT"/>
    <property type="match status" value="1"/>
</dbReference>
<proteinExistence type="inferred from homology"/>
<evidence type="ECO:0000256" key="3">
    <source>
        <dbReference type="RuleBase" id="RU000363"/>
    </source>
</evidence>
<organism evidence="5 6">
    <name type="scientific">Gemmatirosa kalamazoonensis</name>
    <dbReference type="NCBI Taxonomy" id="861299"/>
    <lineage>
        <taxon>Bacteria</taxon>
        <taxon>Pseudomonadati</taxon>
        <taxon>Gemmatimonadota</taxon>
        <taxon>Gemmatimonadia</taxon>
        <taxon>Gemmatimonadales</taxon>
        <taxon>Gemmatimonadaceae</taxon>
        <taxon>Gemmatirosa</taxon>
    </lineage>
</organism>
<reference evidence="5 6" key="1">
    <citation type="journal article" date="2014" name="Genome Announc.">
        <title>Genome Sequence and Methylome of Soil Bacterium Gemmatirosa kalamazoonensis KBS708T, a Member of the Rarely Cultivated Gemmatimonadetes Phylum.</title>
        <authorList>
            <person name="Debruyn J.M."/>
            <person name="Radosevich M."/>
            <person name="Wommack K.E."/>
            <person name="Polson S.W."/>
            <person name="Hauser L.J."/>
            <person name="Fawaz M.N."/>
            <person name="Korlach J."/>
            <person name="Tsai Y.C."/>
        </authorList>
    </citation>
    <scope>NUCLEOTIDE SEQUENCE [LARGE SCALE GENOMIC DNA]</scope>
    <source>
        <strain evidence="5 6">KBS708</strain>
    </source>
</reference>
<sequence>MPDLTDRVALVTGAGRGLGRAMALHLAAAGARVAVLARSADDVGETASLVERAGGRALPCVADVTDAAAIERAFADAERALGPLDVVVNNAGHGGIPGPVWACDPDDWWRTQEVNVRGALLGLRAALSRMVPRGRGRVVNVSSRAGNAAIPFASAYVTSKTALTRLTEVAAAEARPYGVFVFAIEPGTVRTAMTEELMSSDAGRAWLPWYRATFDEGRDASPDDAARLVVRLAAGDADPLAGRLVSRADDLDALVADAERIAREERLVLRLAR</sequence>
<dbReference type="SMART" id="SM00822">
    <property type="entry name" value="PKS_KR"/>
    <property type="match status" value="1"/>
</dbReference>
<dbReference type="EMBL" id="CP007128">
    <property type="protein sequence ID" value="AHG89588.1"/>
    <property type="molecule type" value="Genomic_DNA"/>
</dbReference>
<dbReference type="CDD" id="cd05233">
    <property type="entry name" value="SDR_c"/>
    <property type="match status" value="1"/>
</dbReference>
<evidence type="ECO:0000259" key="4">
    <source>
        <dbReference type="SMART" id="SM00822"/>
    </source>
</evidence>
<dbReference type="eggNOG" id="COG1028">
    <property type="taxonomic scope" value="Bacteria"/>
</dbReference>
<dbReference type="InterPro" id="IPR057326">
    <property type="entry name" value="KR_dom"/>
</dbReference>
<dbReference type="PRINTS" id="PR00080">
    <property type="entry name" value="SDRFAMILY"/>
</dbReference>
<dbReference type="PRINTS" id="PR00081">
    <property type="entry name" value="GDHRDH"/>
</dbReference>
<keyword evidence="6" id="KW-1185">Reference proteome</keyword>
<evidence type="ECO:0000313" key="5">
    <source>
        <dbReference type="EMBL" id="AHG89588.1"/>
    </source>
</evidence>
<evidence type="ECO:0000256" key="1">
    <source>
        <dbReference type="ARBA" id="ARBA00006484"/>
    </source>
</evidence>
<dbReference type="Pfam" id="PF00106">
    <property type="entry name" value="adh_short"/>
    <property type="match status" value="1"/>
</dbReference>
<evidence type="ECO:0000256" key="2">
    <source>
        <dbReference type="ARBA" id="ARBA00023002"/>
    </source>
</evidence>
<gene>
    <name evidence="5" type="ORF">J421_2051</name>
</gene>
<dbReference type="InterPro" id="IPR036291">
    <property type="entry name" value="NAD(P)-bd_dom_sf"/>
</dbReference>
<dbReference type="InterPro" id="IPR002347">
    <property type="entry name" value="SDR_fam"/>
</dbReference>
<dbReference type="HOGENOM" id="CLU_010194_2_10_0"/>
<dbReference type="InterPro" id="IPR020904">
    <property type="entry name" value="Sc_DH/Rdtase_CS"/>
</dbReference>
<dbReference type="AlphaFoldDB" id="W0RJJ5"/>
<keyword evidence="2" id="KW-0560">Oxidoreductase</keyword>
<dbReference type="KEGG" id="gba:J421_2051"/>
<dbReference type="FunFam" id="3.40.50.720:FF:000084">
    <property type="entry name" value="Short-chain dehydrogenase reductase"/>
    <property type="match status" value="1"/>
</dbReference>
<dbReference type="InParanoid" id="W0RJJ5"/>
<dbReference type="Proteomes" id="UP000019151">
    <property type="component" value="Chromosome"/>
</dbReference>
<evidence type="ECO:0000313" key="6">
    <source>
        <dbReference type="Proteomes" id="UP000019151"/>
    </source>
</evidence>
<dbReference type="GO" id="GO:0016491">
    <property type="term" value="F:oxidoreductase activity"/>
    <property type="evidence" value="ECO:0007669"/>
    <property type="project" value="UniProtKB-KW"/>
</dbReference>
<dbReference type="PANTHER" id="PTHR43669">
    <property type="entry name" value="5-KETO-D-GLUCONATE 5-REDUCTASE"/>
    <property type="match status" value="1"/>
</dbReference>
<dbReference type="OrthoDB" id="9793825at2"/>
<dbReference type="Gene3D" id="3.40.50.720">
    <property type="entry name" value="NAD(P)-binding Rossmann-like Domain"/>
    <property type="match status" value="1"/>
</dbReference>
<accession>W0RJJ5</accession>
<feature type="domain" description="Ketoreductase" evidence="4">
    <location>
        <begin position="7"/>
        <end position="187"/>
    </location>
</feature>